<dbReference type="Gene3D" id="2.40.160.50">
    <property type="entry name" value="membrane protein fhac: a member of the omp85/tpsb transporter family"/>
    <property type="match status" value="1"/>
</dbReference>
<accession>A0A2A2SC28</accession>
<evidence type="ECO:0000256" key="1">
    <source>
        <dbReference type="ARBA" id="ARBA00004370"/>
    </source>
</evidence>
<dbReference type="Proteomes" id="UP000218151">
    <property type="component" value="Unassembled WGS sequence"/>
</dbReference>
<dbReference type="EMBL" id="NSLI01000005">
    <property type="protein sequence ID" value="PAX06809.1"/>
    <property type="molecule type" value="Genomic_DNA"/>
</dbReference>
<dbReference type="AlphaFoldDB" id="A0A2A2SC28"/>
<evidence type="ECO:0000256" key="2">
    <source>
        <dbReference type="ARBA" id="ARBA00022452"/>
    </source>
</evidence>
<feature type="compositionally biased region" description="Low complexity" evidence="4">
    <location>
        <begin position="78"/>
        <end position="95"/>
    </location>
</feature>
<sequence length="730" mass="79175">MDRRLYWLAVALTAASPAHSQINQQPRAPAQGPDTRDVEPEARDPADAQGDEIVPESELNSALPPLSDDINAPLEPMPADTAPAPLPQAPATAPASQVGDVIPPVAPEDPALSAPLEPLSNFNTAPLATAADLPAEDAVEIEYETVVTGLDKLGLDDDWRALSALREGDGEAGNEIQVAERAREDEALAVRLMRSLGYHDATASSTVEPIPGQQKLRATVNATPGRLYTLSSVNVQAGPTTPPNLVREQLPLKVGDPIEAARIQGAEANVRLVLPQRGYPFVEVGERDILLNDTGPEATGDYTLPVETGPRSSFGVLRTEGDPVFDLDHLNIFPRFEAGELYDVRRTDDLRDALVATGLFSSLAVEPVRTGRPGPDGTEQVDLLVRQARGPARSLNGEIGYETGRGLRAQAQWQHRNLFPPEGALIAEVIAGTQEQGVSGIFRRSNAGRRDRTFTIIASANRNNYDAFEAFTGTLAVRWSYDSTPIWQKPFTYAYGAELVGTNENVFDFARNERDRRTFGIAAIPLQAQFDQSDDLLNPTRGYRLKLNLSPETSVQGSVRPYIRGMVEGTYYQPINDRLVVAGRARVGSIAGVDRDDLAPSRRYYGGGGGSVRGYGFQRLGPFEPVSSLEPDEEGNIDLADLRPIGGRSLNEFALEARYRFGDFGIVPFIDAGNSYESTLPRFSDLRFGAGIGARYYTNFGPMRIDVATPLNPREGDGRIALYISIGQAF</sequence>
<proteinExistence type="predicted"/>
<evidence type="ECO:0000256" key="3">
    <source>
        <dbReference type="ARBA" id="ARBA00023136"/>
    </source>
</evidence>
<comment type="caution">
    <text evidence="6">The sequence shown here is derived from an EMBL/GenBank/DDBJ whole genome shotgun (WGS) entry which is preliminary data.</text>
</comment>
<evidence type="ECO:0000313" key="7">
    <source>
        <dbReference type="Proteomes" id="UP000218151"/>
    </source>
</evidence>
<gene>
    <name evidence="6" type="ORF">CKY28_16215</name>
</gene>
<dbReference type="Pfam" id="PF01103">
    <property type="entry name" value="Omp85"/>
    <property type="match status" value="1"/>
</dbReference>
<dbReference type="OrthoDB" id="9769707at2"/>
<dbReference type="InterPro" id="IPR000184">
    <property type="entry name" value="Bac_surfAg_D15"/>
</dbReference>
<feature type="compositionally biased region" description="Basic and acidic residues" evidence="4">
    <location>
        <begin position="34"/>
        <end position="46"/>
    </location>
</feature>
<organism evidence="6 7">
    <name type="scientific">Sphingomonas lenta</name>
    <dbReference type="NCBI Taxonomy" id="1141887"/>
    <lineage>
        <taxon>Bacteria</taxon>
        <taxon>Pseudomonadati</taxon>
        <taxon>Pseudomonadota</taxon>
        <taxon>Alphaproteobacteria</taxon>
        <taxon>Sphingomonadales</taxon>
        <taxon>Sphingomonadaceae</taxon>
        <taxon>Sphingomonas</taxon>
    </lineage>
</organism>
<keyword evidence="3" id="KW-0472">Membrane</keyword>
<dbReference type="PANTHER" id="PTHR12815">
    <property type="entry name" value="SORTING AND ASSEMBLY MACHINERY SAMM50 PROTEIN FAMILY MEMBER"/>
    <property type="match status" value="1"/>
</dbReference>
<evidence type="ECO:0000313" key="6">
    <source>
        <dbReference type="EMBL" id="PAX06809.1"/>
    </source>
</evidence>
<keyword evidence="2" id="KW-1134">Transmembrane beta strand</keyword>
<dbReference type="GO" id="GO:0019867">
    <property type="term" value="C:outer membrane"/>
    <property type="evidence" value="ECO:0007669"/>
    <property type="project" value="InterPro"/>
</dbReference>
<evidence type="ECO:0000256" key="4">
    <source>
        <dbReference type="SAM" id="MobiDB-lite"/>
    </source>
</evidence>
<comment type="subcellular location">
    <subcellularLocation>
        <location evidence="1">Membrane</location>
    </subcellularLocation>
</comment>
<evidence type="ECO:0000259" key="5">
    <source>
        <dbReference type="Pfam" id="PF01103"/>
    </source>
</evidence>
<feature type="domain" description="Bacterial surface antigen (D15)" evidence="5">
    <location>
        <begin position="456"/>
        <end position="730"/>
    </location>
</feature>
<reference evidence="7" key="1">
    <citation type="submission" date="2017-09" db="EMBL/GenBank/DDBJ databases">
        <authorList>
            <person name="Feng G."/>
            <person name="Zhu H."/>
        </authorList>
    </citation>
    <scope>NUCLEOTIDE SEQUENCE [LARGE SCALE GENOMIC DNA]</scope>
    <source>
        <strain evidence="7">1PNM-20</strain>
    </source>
</reference>
<dbReference type="InterPro" id="IPR039910">
    <property type="entry name" value="D15-like"/>
</dbReference>
<protein>
    <recommendedName>
        <fullName evidence="5">Bacterial surface antigen (D15) domain-containing protein</fullName>
    </recommendedName>
</protein>
<name>A0A2A2SC28_9SPHN</name>
<keyword evidence="2" id="KW-0812">Transmembrane</keyword>
<dbReference type="Gene3D" id="3.10.20.310">
    <property type="entry name" value="membrane protein fhac"/>
    <property type="match status" value="1"/>
</dbReference>
<keyword evidence="7" id="KW-1185">Reference proteome</keyword>
<feature type="region of interest" description="Disordered" evidence="4">
    <location>
        <begin position="15"/>
        <end position="97"/>
    </location>
</feature>
<dbReference type="PANTHER" id="PTHR12815:SF42">
    <property type="entry name" value="BACTERIAL SURFACE ANTIGEN (D15) DOMAIN-CONTAINING PROTEIN"/>
    <property type="match status" value="1"/>
</dbReference>